<keyword evidence="17" id="KW-1185">Reference proteome</keyword>
<keyword evidence="5 13" id="KW-0349">Heme</keyword>
<evidence type="ECO:0008006" key="18">
    <source>
        <dbReference type="Google" id="ProtNLM"/>
    </source>
</evidence>
<evidence type="ECO:0000256" key="12">
    <source>
        <dbReference type="ARBA" id="ARBA00023136"/>
    </source>
</evidence>
<keyword evidence="11 14" id="KW-0503">Monooxygenase</keyword>
<dbReference type="InterPro" id="IPR036396">
    <property type="entry name" value="Cyt_P450_sf"/>
</dbReference>
<dbReference type="PANTHER" id="PTHR46300:SF1">
    <property type="entry name" value="P450, PUTATIVE (EUROFUNG)-RELATED"/>
    <property type="match status" value="1"/>
</dbReference>
<protein>
    <recommendedName>
        <fullName evidence="18">Cytochrome P450</fullName>
    </recommendedName>
</protein>
<organism evidence="16 17">
    <name type="scientific">Fomitopsis schrenkii</name>
    <name type="common">Brown rot fungus</name>
    <dbReference type="NCBI Taxonomy" id="2126942"/>
    <lineage>
        <taxon>Eukaryota</taxon>
        <taxon>Fungi</taxon>
        <taxon>Dikarya</taxon>
        <taxon>Basidiomycota</taxon>
        <taxon>Agaricomycotina</taxon>
        <taxon>Agaricomycetes</taxon>
        <taxon>Polyporales</taxon>
        <taxon>Fomitopsis</taxon>
    </lineage>
</organism>
<dbReference type="PRINTS" id="PR00463">
    <property type="entry name" value="EP450I"/>
</dbReference>
<sequence length="497" mass="55410">MLAEVAVVSVVGLLSALFYSYVLEPLRWQRKASLPPGPPGHWLFGNALPGPYAYRYYANMVNEYGPVISFRYGRRIVCIIGRYQPAVDILVKHSGETIDRPRSVAGHEILSGSLRVLLTPKGDRIRRLRRALHTFLSPKACETYKPIQTRMAKTYVLGCYETPQEHIDHAKKYAASVVITMTYGKTTPTSYSDPEVQCMHRCLRRLGAVLRPGAQLLDTYPFLQYIPGFTRQLRQGHQEELELFRGEVAKVKTKLEQGEAQSCFTAQVLKEQESLQLSDDEVAYLAGAMFGAGSDTTASSLAIVAMAAALFPEAQAKVQAQLDAVVGRGRLPTFNDEGDLPEVTAFFLEASRWRPVASGGFAHRATEDIVWKDYVIPAGAEIIGNHLAIARDPEVYPDPETFKPSRWLDASGRLRNDLKFFTFGFGRRICVGQHLADNSVFINTALILWAFNITQDPTAPIDPDAFTDEALIYPQPYNVNFNPRFDGLIEMLKEGGD</sequence>
<evidence type="ECO:0000256" key="9">
    <source>
        <dbReference type="ARBA" id="ARBA00023002"/>
    </source>
</evidence>
<dbReference type="STRING" id="743788.S8F7S9"/>
<feature type="binding site" description="axial binding residue" evidence="13">
    <location>
        <position position="430"/>
    </location>
    <ligand>
        <name>heme</name>
        <dbReference type="ChEBI" id="CHEBI:30413"/>
    </ligand>
    <ligandPart>
        <name>Fe</name>
        <dbReference type="ChEBI" id="CHEBI:18248"/>
    </ligandPart>
</feature>
<evidence type="ECO:0000256" key="4">
    <source>
        <dbReference type="ARBA" id="ARBA00010617"/>
    </source>
</evidence>
<keyword evidence="8 15" id="KW-1133">Transmembrane helix</keyword>
<accession>S8F7S9</accession>
<evidence type="ECO:0000313" key="16">
    <source>
        <dbReference type="EMBL" id="EPS94879.1"/>
    </source>
</evidence>
<reference evidence="16 17" key="1">
    <citation type="journal article" date="2012" name="Science">
        <title>The Paleozoic origin of enzymatic lignin decomposition reconstructed from 31 fungal genomes.</title>
        <authorList>
            <person name="Floudas D."/>
            <person name="Binder M."/>
            <person name="Riley R."/>
            <person name="Barry K."/>
            <person name="Blanchette R.A."/>
            <person name="Henrissat B."/>
            <person name="Martinez A.T."/>
            <person name="Otillar R."/>
            <person name="Spatafora J.W."/>
            <person name="Yadav J.S."/>
            <person name="Aerts A."/>
            <person name="Benoit I."/>
            <person name="Boyd A."/>
            <person name="Carlson A."/>
            <person name="Copeland A."/>
            <person name="Coutinho P.M."/>
            <person name="de Vries R.P."/>
            <person name="Ferreira P."/>
            <person name="Findley K."/>
            <person name="Foster B."/>
            <person name="Gaskell J."/>
            <person name="Glotzer D."/>
            <person name="Gorecki P."/>
            <person name="Heitman J."/>
            <person name="Hesse C."/>
            <person name="Hori C."/>
            <person name="Igarashi K."/>
            <person name="Jurgens J.A."/>
            <person name="Kallen N."/>
            <person name="Kersten P."/>
            <person name="Kohler A."/>
            <person name="Kuees U."/>
            <person name="Kumar T.K.A."/>
            <person name="Kuo A."/>
            <person name="LaButti K."/>
            <person name="Larrondo L.F."/>
            <person name="Lindquist E."/>
            <person name="Ling A."/>
            <person name="Lombard V."/>
            <person name="Lucas S."/>
            <person name="Lundell T."/>
            <person name="Martin R."/>
            <person name="McLaughlin D.J."/>
            <person name="Morgenstern I."/>
            <person name="Morin E."/>
            <person name="Murat C."/>
            <person name="Nagy L.G."/>
            <person name="Nolan M."/>
            <person name="Ohm R.A."/>
            <person name="Patyshakuliyeva A."/>
            <person name="Rokas A."/>
            <person name="Ruiz-Duenas F.J."/>
            <person name="Sabat G."/>
            <person name="Salamov A."/>
            <person name="Samejima M."/>
            <person name="Schmutz J."/>
            <person name="Slot J.C."/>
            <person name="St John F."/>
            <person name="Stenlid J."/>
            <person name="Sun H."/>
            <person name="Sun S."/>
            <person name="Syed K."/>
            <person name="Tsang A."/>
            <person name="Wiebenga A."/>
            <person name="Young D."/>
            <person name="Pisabarro A."/>
            <person name="Eastwood D.C."/>
            <person name="Martin F."/>
            <person name="Cullen D."/>
            <person name="Grigoriev I.V."/>
            <person name="Hibbett D.S."/>
        </authorList>
    </citation>
    <scope>NUCLEOTIDE SEQUENCE</scope>
    <source>
        <strain evidence="17">FP-58527</strain>
    </source>
</reference>
<evidence type="ECO:0000256" key="10">
    <source>
        <dbReference type="ARBA" id="ARBA00023004"/>
    </source>
</evidence>
<evidence type="ECO:0000256" key="11">
    <source>
        <dbReference type="ARBA" id="ARBA00023033"/>
    </source>
</evidence>
<dbReference type="GO" id="GO:0005506">
    <property type="term" value="F:iron ion binding"/>
    <property type="evidence" value="ECO:0007669"/>
    <property type="project" value="InterPro"/>
</dbReference>
<dbReference type="HOGENOM" id="CLU_001570_2_1_1"/>
<evidence type="ECO:0000256" key="2">
    <source>
        <dbReference type="ARBA" id="ARBA00004370"/>
    </source>
</evidence>
<dbReference type="GO" id="GO:0004497">
    <property type="term" value="F:monooxygenase activity"/>
    <property type="evidence" value="ECO:0007669"/>
    <property type="project" value="UniProtKB-KW"/>
</dbReference>
<dbReference type="InParanoid" id="S8F7S9"/>
<keyword evidence="12 15" id="KW-0472">Membrane</keyword>
<dbReference type="InterPro" id="IPR002401">
    <property type="entry name" value="Cyt_P450_E_grp-I"/>
</dbReference>
<dbReference type="Pfam" id="PF00067">
    <property type="entry name" value="p450"/>
    <property type="match status" value="1"/>
</dbReference>
<evidence type="ECO:0000256" key="5">
    <source>
        <dbReference type="ARBA" id="ARBA00022617"/>
    </source>
</evidence>
<dbReference type="InterPro" id="IPR001128">
    <property type="entry name" value="Cyt_P450"/>
</dbReference>
<name>S8F7S9_FOMSC</name>
<dbReference type="EMBL" id="KE504220">
    <property type="protein sequence ID" value="EPS94879.1"/>
    <property type="molecule type" value="Genomic_DNA"/>
</dbReference>
<dbReference type="AlphaFoldDB" id="S8F7S9"/>
<comment type="pathway">
    <text evidence="3">Secondary metabolite biosynthesis.</text>
</comment>
<proteinExistence type="inferred from homology"/>
<keyword evidence="6 15" id="KW-0812">Transmembrane</keyword>
<dbReference type="GO" id="GO:0016020">
    <property type="term" value="C:membrane"/>
    <property type="evidence" value="ECO:0007669"/>
    <property type="project" value="UniProtKB-SubCell"/>
</dbReference>
<dbReference type="OrthoDB" id="2789670at2759"/>
<dbReference type="PRINTS" id="PR00385">
    <property type="entry name" value="P450"/>
</dbReference>
<evidence type="ECO:0000313" key="17">
    <source>
        <dbReference type="Proteomes" id="UP000015241"/>
    </source>
</evidence>
<evidence type="ECO:0000256" key="1">
    <source>
        <dbReference type="ARBA" id="ARBA00001971"/>
    </source>
</evidence>
<comment type="cofactor">
    <cofactor evidence="1 13">
        <name>heme</name>
        <dbReference type="ChEBI" id="CHEBI:30413"/>
    </cofactor>
</comment>
<dbReference type="InterPro" id="IPR050364">
    <property type="entry name" value="Cytochrome_P450_fung"/>
</dbReference>
<dbReference type="CDD" id="cd11065">
    <property type="entry name" value="CYP64-like"/>
    <property type="match status" value="1"/>
</dbReference>
<dbReference type="GO" id="GO:0016705">
    <property type="term" value="F:oxidoreductase activity, acting on paired donors, with incorporation or reduction of molecular oxygen"/>
    <property type="evidence" value="ECO:0007669"/>
    <property type="project" value="InterPro"/>
</dbReference>
<evidence type="ECO:0000256" key="13">
    <source>
        <dbReference type="PIRSR" id="PIRSR602401-1"/>
    </source>
</evidence>
<dbReference type="Gene3D" id="1.10.630.10">
    <property type="entry name" value="Cytochrome P450"/>
    <property type="match status" value="1"/>
</dbReference>
<comment type="similarity">
    <text evidence="4 14">Belongs to the cytochrome P450 family.</text>
</comment>
<evidence type="ECO:0000256" key="7">
    <source>
        <dbReference type="ARBA" id="ARBA00022723"/>
    </source>
</evidence>
<dbReference type="eggNOG" id="KOG0156">
    <property type="taxonomic scope" value="Eukaryota"/>
</dbReference>
<dbReference type="SUPFAM" id="SSF48264">
    <property type="entry name" value="Cytochrome P450"/>
    <property type="match status" value="1"/>
</dbReference>
<evidence type="ECO:0000256" key="6">
    <source>
        <dbReference type="ARBA" id="ARBA00022692"/>
    </source>
</evidence>
<keyword evidence="9 14" id="KW-0560">Oxidoreductase</keyword>
<keyword evidence="10 13" id="KW-0408">Iron</keyword>
<gene>
    <name evidence="16" type="ORF">FOMPIDRAFT_1054643</name>
</gene>
<dbReference type="InterPro" id="IPR017972">
    <property type="entry name" value="Cyt_P450_CS"/>
</dbReference>
<dbReference type="PROSITE" id="PS00086">
    <property type="entry name" value="CYTOCHROME_P450"/>
    <property type="match status" value="1"/>
</dbReference>
<dbReference type="PANTHER" id="PTHR46300">
    <property type="entry name" value="P450, PUTATIVE (EUROFUNG)-RELATED-RELATED"/>
    <property type="match status" value="1"/>
</dbReference>
<dbReference type="GO" id="GO:0020037">
    <property type="term" value="F:heme binding"/>
    <property type="evidence" value="ECO:0007669"/>
    <property type="project" value="InterPro"/>
</dbReference>
<dbReference type="Proteomes" id="UP000015241">
    <property type="component" value="Unassembled WGS sequence"/>
</dbReference>
<evidence type="ECO:0000256" key="3">
    <source>
        <dbReference type="ARBA" id="ARBA00005179"/>
    </source>
</evidence>
<comment type="subcellular location">
    <subcellularLocation>
        <location evidence="2">Membrane</location>
    </subcellularLocation>
</comment>
<feature type="transmembrane region" description="Helical" evidence="15">
    <location>
        <begin position="6"/>
        <end position="23"/>
    </location>
</feature>
<keyword evidence="7 13" id="KW-0479">Metal-binding</keyword>
<evidence type="ECO:0000256" key="8">
    <source>
        <dbReference type="ARBA" id="ARBA00022989"/>
    </source>
</evidence>
<evidence type="ECO:0000256" key="14">
    <source>
        <dbReference type="RuleBase" id="RU000461"/>
    </source>
</evidence>
<evidence type="ECO:0000256" key="15">
    <source>
        <dbReference type="SAM" id="Phobius"/>
    </source>
</evidence>